<proteinExistence type="predicted"/>
<keyword evidence="2" id="KW-1185">Reference proteome</keyword>
<feature type="non-terminal residue" evidence="1">
    <location>
        <position position="1"/>
    </location>
</feature>
<evidence type="ECO:0000313" key="2">
    <source>
        <dbReference type="Proteomes" id="UP001303473"/>
    </source>
</evidence>
<protein>
    <submittedName>
        <fullName evidence="1">Uncharacterized protein</fullName>
    </submittedName>
</protein>
<dbReference type="EMBL" id="MU853977">
    <property type="protein sequence ID" value="KAK3934576.1"/>
    <property type="molecule type" value="Genomic_DNA"/>
</dbReference>
<dbReference type="Proteomes" id="UP001303473">
    <property type="component" value="Unassembled WGS sequence"/>
</dbReference>
<name>A0AAN6MW40_9PEZI</name>
<reference evidence="2" key="1">
    <citation type="journal article" date="2023" name="Mol. Phylogenet. Evol.">
        <title>Genome-scale phylogeny and comparative genomics of the fungal order Sordariales.</title>
        <authorList>
            <person name="Hensen N."/>
            <person name="Bonometti L."/>
            <person name="Westerberg I."/>
            <person name="Brannstrom I.O."/>
            <person name="Guillou S."/>
            <person name="Cros-Aarteil S."/>
            <person name="Calhoun S."/>
            <person name="Haridas S."/>
            <person name="Kuo A."/>
            <person name="Mondo S."/>
            <person name="Pangilinan J."/>
            <person name="Riley R."/>
            <person name="LaButti K."/>
            <person name="Andreopoulos B."/>
            <person name="Lipzen A."/>
            <person name="Chen C."/>
            <person name="Yan M."/>
            <person name="Daum C."/>
            <person name="Ng V."/>
            <person name="Clum A."/>
            <person name="Steindorff A."/>
            <person name="Ohm R.A."/>
            <person name="Martin F."/>
            <person name="Silar P."/>
            <person name="Natvig D.O."/>
            <person name="Lalanne C."/>
            <person name="Gautier V."/>
            <person name="Ament-Velasquez S.L."/>
            <person name="Kruys A."/>
            <person name="Hutchinson M.I."/>
            <person name="Powell A.J."/>
            <person name="Barry K."/>
            <person name="Miller A.N."/>
            <person name="Grigoriev I.V."/>
            <person name="Debuchy R."/>
            <person name="Gladieux P."/>
            <person name="Hiltunen Thoren M."/>
            <person name="Johannesson H."/>
        </authorList>
    </citation>
    <scope>NUCLEOTIDE SEQUENCE [LARGE SCALE GENOMIC DNA]</scope>
    <source>
        <strain evidence="2">CBS 340.73</strain>
    </source>
</reference>
<sequence>QPIDWLDPVLLPANSALILLNGEIKFKVVIFECGVARAQDHDSRVDGNDIRKEGGQPQ</sequence>
<dbReference type="AlphaFoldDB" id="A0AAN6MW40"/>
<comment type="caution">
    <text evidence="1">The sequence shown here is derived from an EMBL/GenBank/DDBJ whole genome shotgun (WGS) entry which is preliminary data.</text>
</comment>
<accession>A0AAN6MW40</accession>
<gene>
    <name evidence="1" type="ORF">QBC46DRAFT_273522</name>
</gene>
<evidence type="ECO:0000313" key="1">
    <source>
        <dbReference type="EMBL" id="KAK3934576.1"/>
    </source>
</evidence>
<organism evidence="1 2">
    <name type="scientific">Diplogelasinospora grovesii</name>
    <dbReference type="NCBI Taxonomy" id="303347"/>
    <lineage>
        <taxon>Eukaryota</taxon>
        <taxon>Fungi</taxon>
        <taxon>Dikarya</taxon>
        <taxon>Ascomycota</taxon>
        <taxon>Pezizomycotina</taxon>
        <taxon>Sordariomycetes</taxon>
        <taxon>Sordariomycetidae</taxon>
        <taxon>Sordariales</taxon>
        <taxon>Diplogelasinosporaceae</taxon>
        <taxon>Diplogelasinospora</taxon>
    </lineage>
</organism>